<proteinExistence type="predicted"/>
<dbReference type="PROSITE" id="PS51186">
    <property type="entry name" value="GNAT"/>
    <property type="match status" value="1"/>
</dbReference>
<dbReference type="InterPro" id="IPR016181">
    <property type="entry name" value="Acyl_CoA_acyltransferase"/>
</dbReference>
<sequence>MIKFDYAKQAELPKIVAIYNETIPSRLATADLEPVSVASRQPWFESFNPDSRPLWVIKDDDKIAGWVGLESFYGRPAYHKTAEISIYIDKDFRHQGIGQQAIAYVISQLPRLGLDALVAFIFSHNQPSQHLFKQNQFETWGHLPDVAIMDGQRRSLDILGRRFQKVSGAKRS</sequence>
<reference evidence="5 7" key="2">
    <citation type="submission" date="2016-10" db="EMBL/GenBank/DDBJ databases">
        <title>Complete genomic sequencing of Lactobacillus helveticus LH99 and comparative genome analysis.</title>
        <authorList>
            <person name="Li N."/>
            <person name="You C."/>
            <person name="Liu Z."/>
        </authorList>
    </citation>
    <scope>NUCLEOTIDE SEQUENCE [LARGE SCALE GENOMIC DNA]</scope>
    <source>
        <strain evidence="5 7">LH99</strain>
    </source>
</reference>
<evidence type="ECO:0000256" key="2">
    <source>
        <dbReference type="ARBA" id="ARBA00023315"/>
    </source>
</evidence>
<evidence type="ECO:0000259" key="3">
    <source>
        <dbReference type="PROSITE" id="PS51186"/>
    </source>
</evidence>
<dbReference type="Gene3D" id="3.40.630.30">
    <property type="match status" value="1"/>
</dbReference>
<dbReference type="EMBL" id="CP017982">
    <property type="protein sequence ID" value="AYE62485.1"/>
    <property type="molecule type" value="Genomic_DNA"/>
</dbReference>
<dbReference type="PANTHER" id="PTHR43072">
    <property type="entry name" value="N-ACETYLTRANSFERASE"/>
    <property type="match status" value="1"/>
</dbReference>
<evidence type="ECO:0000313" key="5">
    <source>
        <dbReference type="EMBL" id="AYE62485.1"/>
    </source>
</evidence>
<feature type="domain" description="N-acetyltransferase" evidence="3">
    <location>
        <begin position="2"/>
        <end position="159"/>
    </location>
</feature>
<dbReference type="Pfam" id="PF00583">
    <property type="entry name" value="Acetyltransf_1"/>
    <property type="match status" value="1"/>
</dbReference>
<organism evidence="5 7">
    <name type="scientific">Lactobacillus helveticus</name>
    <name type="common">Lactobacillus suntoryeus</name>
    <dbReference type="NCBI Taxonomy" id="1587"/>
    <lineage>
        <taxon>Bacteria</taxon>
        <taxon>Bacillati</taxon>
        <taxon>Bacillota</taxon>
        <taxon>Bacilli</taxon>
        <taxon>Lactobacillales</taxon>
        <taxon>Lactobacillaceae</taxon>
        <taxon>Lactobacillus</taxon>
    </lineage>
</organism>
<keyword evidence="2" id="KW-0012">Acyltransferase</keyword>
<evidence type="ECO:0000313" key="7">
    <source>
        <dbReference type="Proteomes" id="UP000267794"/>
    </source>
</evidence>
<evidence type="ECO:0000256" key="1">
    <source>
        <dbReference type="ARBA" id="ARBA00022679"/>
    </source>
</evidence>
<dbReference type="GO" id="GO:0016747">
    <property type="term" value="F:acyltransferase activity, transferring groups other than amino-acyl groups"/>
    <property type="evidence" value="ECO:0007669"/>
    <property type="project" value="InterPro"/>
</dbReference>
<dbReference type="AlphaFoldDB" id="A0A1B2ISB4"/>
<dbReference type="Proteomes" id="UP000267794">
    <property type="component" value="Chromosome"/>
</dbReference>
<reference evidence="4" key="3">
    <citation type="journal article" date="2018" name="Front. Microbiol.">
        <title>Comparative Genomics of Completely Sequenced Lactobacillus helveticus Genomes Provides Insights into Strain-Specific Genes and Resolves Metagenomics Data Down to the Strain Level.</title>
        <authorList>
            <person name="Schmid M."/>
            <person name="Muri J."/>
            <person name="Melidis D."/>
            <person name="Varadarajan A.R."/>
            <person name="Somerville V."/>
            <person name="Wicki A."/>
            <person name="Moser A."/>
            <person name="Bourqui M."/>
            <person name="Wenzel C."/>
            <person name="Eugster-Meier E."/>
            <person name="Frey J.E."/>
            <person name="Irmler S."/>
            <person name="Ahrens C.H."/>
        </authorList>
    </citation>
    <scope>NUCLEOTIDE SEQUENCE</scope>
    <source>
        <strain evidence="4">FAM8105</strain>
    </source>
</reference>
<accession>A0A1B2ISB4</accession>
<name>A0A1B2ISB4_LACHE</name>
<evidence type="ECO:0000313" key="6">
    <source>
        <dbReference type="Proteomes" id="UP000234562"/>
    </source>
</evidence>
<evidence type="ECO:0000313" key="4">
    <source>
        <dbReference type="EMBL" id="AUI75106.1"/>
    </source>
</evidence>
<protein>
    <submittedName>
        <fullName evidence="4 5">Acetyltransferase</fullName>
    </submittedName>
</protein>
<dbReference type="CDD" id="cd04301">
    <property type="entry name" value="NAT_SF"/>
    <property type="match status" value="1"/>
</dbReference>
<dbReference type="EMBL" id="CP015496">
    <property type="protein sequence ID" value="AUI75106.1"/>
    <property type="molecule type" value="Genomic_DNA"/>
</dbReference>
<dbReference type="OrthoDB" id="9798006at2"/>
<dbReference type="PANTHER" id="PTHR43072:SF23">
    <property type="entry name" value="UPF0039 PROTEIN C11D3.02C"/>
    <property type="match status" value="1"/>
</dbReference>
<dbReference type="InterPro" id="IPR000182">
    <property type="entry name" value="GNAT_dom"/>
</dbReference>
<dbReference type="OMA" id="FIFAHNE"/>
<dbReference type="SUPFAM" id="SSF55729">
    <property type="entry name" value="Acyl-CoA N-acyltransferases (Nat)"/>
    <property type="match status" value="1"/>
</dbReference>
<keyword evidence="1 5" id="KW-0808">Transferase</keyword>
<reference evidence="6" key="1">
    <citation type="submission" date="2016-05" db="EMBL/GenBank/DDBJ databases">
        <title>Genome sequence of Lactobacillus helveticus FAM8105.</title>
        <authorList>
            <person name="Ahrens C."/>
            <person name="Schmid M."/>
        </authorList>
    </citation>
    <scope>NUCLEOTIDE SEQUENCE [LARGE SCALE GENOMIC DNA]</scope>
    <source>
        <strain evidence="6">FAM8105</strain>
    </source>
</reference>
<dbReference type="RefSeq" id="WP_012212328.1">
    <property type="nucleotide sequence ID" value="NZ_AP023028.1"/>
</dbReference>
<dbReference type="Proteomes" id="UP000234562">
    <property type="component" value="Chromosome"/>
</dbReference>
<gene>
    <name evidence="5" type="ORF">BC335_2129</name>
    <name evidence="4" type="ORF">Lh8105_10440</name>
</gene>